<comment type="caution">
    <text evidence="1">The sequence shown here is derived from an EMBL/GenBank/DDBJ whole genome shotgun (WGS) entry which is preliminary data.</text>
</comment>
<reference evidence="1" key="2">
    <citation type="journal article" date="2023" name="Science">
        <title>Genomic signatures of disease resistance in endangered staghorn corals.</title>
        <authorList>
            <person name="Vollmer S.V."/>
            <person name="Selwyn J.D."/>
            <person name="Despard B.A."/>
            <person name="Roesel C.L."/>
        </authorList>
    </citation>
    <scope>NUCLEOTIDE SEQUENCE</scope>
    <source>
        <strain evidence="1">K2</strain>
    </source>
</reference>
<sequence length="25" mass="2994">MKEFTLERSLFTRVKNTFVGFAKRS</sequence>
<dbReference type="AlphaFoldDB" id="A0AAD9V648"/>
<evidence type="ECO:0000313" key="2">
    <source>
        <dbReference type="Proteomes" id="UP001249851"/>
    </source>
</evidence>
<name>A0AAD9V648_ACRCE</name>
<dbReference type="Proteomes" id="UP001249851">
    <property type="component" value="Unassembled WGS sequence"/>
</dbReference>
<proteinExistence type="predicted"/>
<keyword evidence="2" id="KW-1185">Reference proteome</keyword>
<dbReference type="EMBL" id="JARQWQ010000028">
    <property type="protein sequence ID" value="KAK2562487.1"/>
    <property type="molecule type" value="Genomic_DNA"/>
</dbReference>
<protein>
    <submittedName>
        <fullName evidence="1">Uncharacterized protein</fullName>
    </submittedName>
</protein>
<organism evidence="1 2">
    <name type="scientific">Acropora cervicornis</name>
    <name type="common">Staghorn coral</name>
    <dbReference type="NCBI Taxonomy" id="6130"/>
    <lineage>
        <taxon>Eukaryota</taxon>
        <taxon>Metazoa</taxon>
        <taxon>Cnidaria</taxon>
        <taxon>Anthozoa</taxon>
        <taxon>Hexacorallia</taxon>
        <taxon>Scleractinia</taxon>
        <taxon>Astrocoeniina</taxon>
        <taxon>Acroporidae</taxon>
        <taxon>Acropora</taxon>
    </lineage>
</organism>
<reference evidence="1" key="1">
    <citation type="journal article" date="2023" name="G3 (Bethesda)">
        <title>Whole genome assembly and annotation of the endangered Caribbean coral Acropora cervicornis.</title>
        <authorList>
            <person name="Selwyn J.D."/>
            <person name="Vollmer S.V."/>
        </authorList>
    </citation>
    <scope>NUCLEOTIDE SEQUENCE</scope>
    <source>
        <strain evidence="1">K2</strain>
    </source>
</reference>
<accession>A0AAD9V648</accession>
<evidence type="ECO:0000313" key="1">
    <source>
        <dbReference type="EMBL" id="KAK2562487.1"/>
    </source>
</evidence>
<gene>
    <name evidence="1" type="ORF">P5673_014152</name>
</gene>